<comment type="similarity">
    <text evidence="1 6">Belongs to the sigma-70 factor family. ECF subfamily.</text>
</comment>
<organism evidence="9 10">
    <name type="scientific">Trinickia caryophylli</name>
    <name type="common">Paraburkholderia caryophylli</name>
    <dbReference type="NCBI Taxonomy" id="28094"/>
    <lineage>
        <taxon>Bacteria</taxon>
        <taxon>Pseudomonadati</taxon>
        <taxon>Pseudomonadota</taxon>
        <taxon>Betaproteobacteria</taxon>
        <taxon>Burkholderiales</taxon>
        <taxon>Burkholderiaceae</taxon>
        <taxon>Trinickia</taxon>
    </lineage>
</organism>
<protein>
    <recommendedName>
        <fullName evidence="6">RNA polymerase sigma factor</fullName>
    </recommendedName>
</protein>
<dbReference type="AlphaFoldDB" id="A0A1X7DZN0"/>
<dbReference type="Gene3D" id="1.10.1740.10">
    <property type="match status" value="1"/>
</dbReference>
<evidence type="ECO:0000256" key="5">
    <source>
        <dbReference type="ARBA" id="ARBA00023163"/>
    </source>
</evidence>
<dbReference type="SUPFAM" id="SSF88946">
    <property type="entry name" value="Sigma2 domain of RNA polymerase sigma factors"/>
    <property type="match status" value="1"/>
</dbReference>
<name>A0A1X7DZN0_TRICW</name>
<feature type="domain" description="RNA polymerase sigma factor 70 region 4 type 2" evidence="8">
    <location>
        <begin position="125"/>
        <end position="175"/>
    </location>
</feature>
<dbReference type="InterPro" id="IPR014284">
    <property type="entry name" value="RNA_pol_sigma-70_dom"/>
</dbReference>
<keyword evidence="10" id="KW-1185">Reference proteome</keyword>
<dbReference type="STRING" id="28094.SAMN06295900_104283"/>
<evidence type="ECO:0000256" key="4">
    <source>
        <dbReference type="ARBA" id="ARBA00023125"/>
    </source>
</evidence>
<feature type="domain" description="RNA polymerase sigma-70 region 2" evidence="7">
    <location>
        <begin position="25"/>
        <end position="89"/>
    </location>
</feature>
<evidence type="ECO:0000313" key="10">
    <source>
        <dbReference type="Proteomes" id="UP000192911"/>
    </source>
</evidence>
<dbReference type="Gene3D" id="1.10.10.10">
    <property type="entry name" value="Winged helix-like DNA-binding domain superfamily/Winged helix DNA-binding domain"/>
    <property type="match status" value="1"/>
</dbReference>
<proteinExistence type="inferred from homology"/>
<reference evidence="10" key="1">
    <citation type="submission" date="2017-04" db="EMBL/GenBank/DDBJ databases">
        <authorList>
            <person name="Varghese N."/>
            <person name="Submissions S."/>
        </authorList>
    </citation>
    <scope>NUCLEOTIDE SEQUENCE [LARGE SCALE GENOMIC DNA]</scope>
    <source>
        <strain evidence="10">Ballard 720</strain>
    </source>
</reference>
<evidence type="ECO:0000259" key="7">
    <source>
        <dbReference type="Pfam" id="PF04542"/>
    </source>
</evidence>
<dbReference type="RefSeq" id="WP_085227015.1">
    <property type="nucleotide sequence ID" value="NZ_BSQD01000005.1"/>
</dbReference>
<dbReference type="InterPro" id="IPR007627">
    <property type="entry name" value="RNA_pol_sigma70_r2"/>
</dbReference>
<sequence>MISRLSERPLHGGGTDVSIQFDDWYRSHGRSIYRFIMRRVRSAEDAEDILQATYLGAWESRASYRGHAKPKTWLTAIALNVVRNHVSRTSDYRFVVEPIEDHEEELVDLLAPERRICVKQRFARFLEFAESLSPQQQHMLELLFIDRQSYVQAARTLGIPVGTVRSRLSRLRAKLDKHFS</sequence>
<evidence type="ECO:0000256" key="6">
    <source>
        <dbReference type="RuleBase" id="RU000716"/>
    </source>
</evidence>
<keyword evidence="2 6" id="KW-0805">Transcription regulation</keyword>
<dbReference type="InterPro" id="IPR000838">
    <property type="entry name" value="RNA_pol_sigma70_ECF_CS"/>
</dbReference>
<evidence type="ECO:0000256" key="2">
    <source>
        <dbReference type="ARBA" id="ARBA00023015"/>
    </source>
</evidence>
<dbReference type="OrthoDB" id="9782108at2"/>
<dbReference type="GO" id="GO:0006352">
    <property type="term" value="P:DNA-templated transcription initiation"/>
    <property type="evidence" value="ECO:0007669"/>
    <property type="project" value="InterPro"/>
</dbReference>
<dbReference type="SUPFAM" id="SSF88659">
    <property type="entry name" value="Sigma3 and sigma4 domains of RNA polymerase sigma factors"/>
    <property type="match status" value="1"/>
</dbReference>
<evidence type="ECO:0000256" key="3">
    <source>
        <dbReference type="ARBA" id="ARBA00023082"/>
    </source>
</evidence>
<dbReference type="InterPro" id="IPR013325">
    <property type="entry name" value="RNA_pol_sigma_r2"/>
</dbReference>
<dbReference type="PANTHER" id="PTHR43133:SF8">
    <property type="entry name" value="RNA POLYMERASE SIGMA FACTOR HI_1459-RELATED"/>
    <property type="match status" value="1"/>
</dbReference>
<dbReference type="PANTHER" id="PTHR43133">
    <property type="entry name" value="RNA POLYMERASE ECF-TYPE SIGMA FACTO"/>
    <property type="match status" value="1"/>
</dbReference>
<dbReference type="Pfam" id="PF08281">
    <property type="entry name" value="Sigma70_r4_2"/>
    <property type="match status" value="1"/>
</dbReference>
<keyword evidence="4 6" id="KW-0238">DNA-binding</keyword>
<dbReference type="NCBIfam" id="TIGR02937">
    <property type="entry name" value="sigma70-ECF"/>
    <property type="match status" value="1"/>
</dbReference>
<evidence type="ECO:0000313" key="9">
    <source>
        <dbReference type="EMBL" id="SMF24498.1"/>
    </source>
</evidence>
<dbReference type="Pfam" id="PF04542">
    <property type="entry name" value="Sigma70_r2"/>
    <property type="match status" value="1"/>
</dbReference>
<dbReference type="InterPro" id="IPR039425">
    <property type="entry name" value="RNA_pol_sigma-70-like"/>
</dbReference>
<dbReference type="GO" id="GO:0016987">
    <property type="term" value="F:sigma factor activity"/>
    <property type="evidence" value="ECO:0007669"/>
    <property type="project" value="UniProtKB-KW"/>
</dbReference>
<evidence type="ECO:0000256" key="1">
    <source>
        <dbReference type="ARBA" id="ARBA00010641"/>
    </source>
</evidence>
<keyword evidence="3 6" id="KW-0731">Sigma factor</keyword>
<dbReference type="InterPro" id="IPR036388">
    <property type="entry name" value="WH-like_DNA-bd_sf"/>
</dbReference>
<keyword evidence="5 6" id="KW-0804">Transcription</keyword>
<dbReference type="EMBL" id="FXAH01000004">
    <property type="protein sequence ID" value="SMF24498.1"/>
    <property type="molecule type" value="Genomic_DNA"/>
</dbReference>
<accession>A0A1X7DZN0</accession>
<evidence type="ECO:0000259" key="8">
    <source>
        <dbReference type="Pfam" id="PF08281"/>
    </source>
</evidence>
<dbReference type="InterPro" id="IPR013324">
    <property type="entry name" value="RNA_pol_sigma_r3/r4-like"/>
</dbReference>
<dbReference type="InterPro" id="IPR013249">
    <property type="entry name" value="RNA_pol_sigma70_r4_t2"/>
</dbReference>
<dbReference type="Proteomes" id="UP000192911">
    <property type="component" value="Unassembled WGS sequence"/>
</dbReference>
<dbReference type="GO" id="GO:0003677">
    <property type="term" value="F:DNA binding"/>
    <property type="evidence" value="ECO:0007669"/>
    <property type="project" value="UniProtKB-KW"/>
</dbReference>
<dbReference type="GeneID" id="95551515"/>
<dbReference type="PROSITE" id="PS01063">
    <property type="entry name" value="SIGMA70_ECF"/>
    <property type="match status" value="1"/>
</dbReference>
<gene>
    <name evidence="9" type="ORF">SAMN06295900_104283</name>
</gene>